<dbReference type="CDD" id="cd03189">
    <property type="entry name" value="GST_C_GTT1_like"/>
    <property type="match status" value="1"/>
</dbReference>
<feature type="domain" description="GST C-terminal" evidence="6">
    <location>
        <begin position="124"/>
        <end position="256"/>
    </location>
</feature>
<dbReference type="Gene3D" id="3.40.30.10">
    <property type="entry name" value="Glutaredoxin"/>
    <property type="match status" value="1"/>
</dbReference>
<dbReference type="GO" id="GO:0004602">
    <property type="term" value="F:glutathione peroxidase activity"/>
    <property type="evidence" value="ECO:0007669"/>
    <property type="project" value="UniProtKB-ARBA"/>
</dbReference>
<dbReference type="PANTHER" id="PTHR44051:SF9">
    <property type="entry name" value="GLUTATHIONE S-TRANSFERASE 1"/>
    <property type="match status" value="1"/>
</dbReference>
<dbReference type="Gene3D" id="1.20.1050.10">
    <property type="match status" value="1"/>
</dbReference>
<dbReference type="GO" id="GO:0004364">
    <property type="term" value="F:glutathione transferase activity"/>
    <property type="evidence" value="ECO:0007669"/>
    <property type="project" value="UniProtKB-EC"/>
</dbReference>
<evidence type="ECO:0000313" key="7">
    <source>
        <dbReference type="EMBL" id="EON62353.1"/>
    </source>
</evidence>
<evidence type="ECO:0000256" key="1">
    <source>
        <dbReference type="ARBA" id="ARBA00007409"/>
    </source>
</evidence>
<keyword evidence="3" id="KW-0808">Transferase</keyword>
<dbReference type="Pfam" id="PF13410">
    <property type="entry name" value="GST_C_2"/>
    <property type="match status" value="1"/>
</dbReference>
<dbReference type="InterPro" id="IPR040079">
    <property type="entry name" value="Glutathione_S-Trfase"/>
</dbReference>
<dbReference type="EMBL" id="JH767558">
    <property type="protein sequence ID" value="EON62353.1"/>
    <property type="molecule type" value="Genomic_DNA"/>
</dbReference>
<dbReference type="SUPFAM" id="SSF47616">
    <property type="entry name" value="GST C-terminal domain-like"/>
    <property type="match status" value="1"/>
</dbReference>
<dbReference type="CDD" id="cd03046">
    <property type="entry name" value="GST_N_GTT1_like"/>
    <property type="match status" value="1"/>
</dbReference>
<protein>
    <recommendedName>
        <fullName evidence="2">glutathione transferase</fullName>
        <ecNumber evidence="2">2.5.1.18</ecNumber>
    </recommendedName>
</protein>
<dbReference type="AlphaFoldDB" id="R7YKD9"/>
<evidence type="ECO:0000256" key="3">
    <source>
        <dbReference type="ARBA" id="ARBA00022679"/>
    </source>
</evidence>
<feature type="domain" description="GST N-terminal" evidence="5">
    <location>
        <begin position="8"/>
        <end position="95"/>
    </location>
</feature>
<dbReference type="SUPFAM" id="SSF52833">
    <property type="entry name" value="Thioredoxin-like"/>
    <property type="match status" value="1"/>
</dbReference>
<proteinExistence type="inferred from homology"/>
<dbReference type="GO" id="GO:0005737">
    <property type="term" value="C:cytoplasm"/>
    <property type="evidence" value="ECO:0007669"/>
    <property type="project" value="UniProtKB-ARBA"/>
</dbReference>
<dbReference type="InterPro" id="IPR036249">
    <property type="entry name" value="Thioredoxin-like_sf"/>
</dbReference>
<dbReference type="InterPro" id="IPR004045">
    <property type="entry name" value="Glutathione_S-Trfase_N"/>
</dbReference>
<keyword evidence="8" id="KW-1185">Reference proteome</keyword>
<dbReference type="SFLD" id="SFLDS00019">
    <property type="entry name" value="Glutathione_Transferase_(cytos"/>
    <property type="match status" value="1"/>
</dbReference>
<dbReference type="InterPro" id="IPR036282">
    <property type="entry name" value="Glutathione-S-Trfase_C_sf"/>
</dbReference>
<gene>
    <name evidence="7" type="ORF">W97_01574</name>
</gene>
<dbReference type="EC" id="2.5.1.18" evidence="2"/>
<name>R7YKD9_CONA1</name>
<dbReference type="GeneID" id="19898885"/>
<evidence type="ECO:0000259" key="5">
    <source>
        <dbReference type="PROSITE" id="PS50404"/>
    </source>
</evidence>
<dbReference type="PANTHER" id="PTHR44051">
    <property type="entry name" value="GLUTATHIONE S-TRANSFERASE-RELATED"/>
    <property type="match status" value="1"/>
</dbReference>
<sequence length="260" mass="29639">MSTESPQKAKVVLYWLEKSRSQRILWLLEELKIDYELKVFKRTEKMVAPPELKEVHPLGKSPVIGVQAPEAEKPRIIAESGLIVEYLTEYFGKWLEPKKFAEGKEGQIGGESEEWLRYRFFMHYAEGSLMTLMIVAFLMNNIETAPVPFFIKPITRGIVGKMNTAFLQPNFKTHLDFLEDQLATSPNGGEFLCGPGLTGADIMMIFPLEAAQWRAGLTKEKYPKLSAYIARLQQREAFQQAIKKIEDVTGEKYNPSLSSK</sequence>
<dbReference type="InterPro" id="IPR010987">
    <property type="entry name" value="Glutathione-S-Trfase_C-like"/>
</dbReference>
<dbReference type="Proteomes" id="UP000016924">
    <property type="component" value="Unassembled WGS sequence"/>
</dbReference>
<comment type="similarity">
    <text evidence="1">Belongs to the GST superfamily.</text>
</comment>
<dbReference type="PROSITE" id="PS50404">
    <property type="entry name" value="GST_NTER"/>
    <property type="match status" value="1"/>
</dbReference>
<dbReference type="OMA" id="DVQMSFP"/>
<reference evidence="8" key="1">
    <citation type="submission" date="2012-06" db="EMBL/GenBank/DDBJ databases">
        <title>The genome sequence of Coniosporium apollinis CBS 100218.</title>
        <authorList>
            <consortium name="The Broad Institute Genome Sequencing Platform"/>
            <person name="Cuomo C."/>
            <person name="Gorbushina A."/>
            <person name="Noack S."/>
            <person name="Walker B."/>
            <person name="Young S.K."/>
            <person name="Zeng Q."/>
            <person name="Gargeya S."/>
            <person name="Fitzgerald M."/>
            <person name="Haas B."/>
            <person name="Abouelleil A."/>
            <person name="Alvarado L."/>
            <person name="Arachchi H.M."/>
            <person name="Berlin A.M."/>
            <person name="Chapman S.B."/>
            <person name="Goldberg J."/>
            <person name="Griggs A."/>
            <person name="Gujja S."/>
            <person name="Hansen M."/>
            <person name="Howarth C."/>
            <person name="Imamovic A."/>
            <person name="Larimer J."/>
            <person name="McCowan C."/>
            <person name="Montmayeur A."/>
            <person name="Murphy C."/>
            <person name="Neiman D."/>
            <person name="Pearson M."/>
            <person name="Priest M."/>
            <person name="Roberts A."/>
            <person name="Saif S."/>
            <person name="Shea T."/>
            <person name="Sisk P."/>
            <person name="Sykes S."/>
            <person name="Wortman J."/>
            <person name="Nusbaum C."/>
            <person name="Birren B."/>
        </authorList>
    </citation>
    <scope>NUCLEOTIDE SEQUENCE [LARGE SCALE GENOMIC DNA]</scope>
    <source>
        <strain evidence="8">CBS 100218</strain>
    </source>
</reference>
<dbReference type="SFLD" id="SFLDG00358">
    <property type="entry name" value="Main_(cytGST)"/>
    <property type="match status" value="1"/>
</dbReference>
<dbReference type="eggNOG" id="KOG0867">
    <property type="taxonomic scope" value="Eukaryota"/>
</dbReference>
<dbReference type="RefSeq" id="XP_007777670.1">
    <property type="nucleotide sequence ID" value="XM_007779480.1"/>
</dbReference>
<dbReference type="STRING" id="1168221.R7YKD9"/>
<dbReference type="HOGENOM" id="CLU_011226_15_0_1"/>
<comment type="catalytic activity">
    <reaction evidence="4">
        <text>RX + glutathione = an S-substituted glutathione + a halide anion + H(+)</text>
        <dbReference type="Rhea" id="RHEA:16437"/>
        <dbReference type="ChEBI" id="CHEBI:15378"/>
        <dbReference type="ChEBI" id="CHEBI:16042"/>
        <dbReference type="ChEBI" id="CHEBI:17792"/>
        <dbReference type="ChEBI" id="CHEBI:57925"/>
        <dbReference type="ChEBI" id="CHEBI:90779"/>
        <dbReference type="EC" id="2.5.1.18"/>
    </reaction>
</comment>
<evidence type="ECO:0000259" key="6">
    <source>
        <dbReference type="PROSITE" id="PS50405"/>
    </source>
</evidence>
<accession>R7YKD9</accession>
<evidence type="ECO:0000256" key="2">
    <source>
        <dbReference type="ARBA" id="ARBA00012452"/>
    </source>
</evidence>
<organism evidence="7 8">
    <name type="scientific">Coniosporium apollinis (strain CBS 100218)</name>
    <name type="common">Rock-inhabiting black yeast</name>
    <dbReference type="NCBI Taxonomy" id="1168221"/>
    <lineage>
        <taxon>Eukaryota</taxon>
        <taxon>Fungi</taxon>
        <taxon>Dikarya</taxon>
        <taxon>Ascomycota</taxon>
        <taxon>Pezizomycotina</taxon>
        <taxon>Dothideomycetes</taxon>
        <taxon>Dothideomycetes incertae sedis</taxon>
        <taxon>Coniosporium</taxon>
    </lineage>
</organism>
<dbReference type="PROSITE" id="PS50405">
    <property type="entry name" value="GST_CTER"/>
    <property type="match status" value="1"/>
</dbReference>
<dbReference type="Pfam" id="PF13409">
    <property type="entry name" value="GST_N_2"/>
    <property type="match status" value="1"/>
</dbReference>
<evidence type="ECO:0000313" key="8">
    <source>
        <dbReference type="Proteomes" id="UP000016924"/>
    </source>
</evidence>
<dbReference type="OrthoDB" id="2098326at2759"/>
<evidence type="ECO:0000256" key="4">
    <source>
        <dbReference type="ARBA" id="ARBA00047960"/>
    </source>
</evidence>
<dbReference type="FunFam" id="3.40.30.10:FF:000156">
    <property type="entry name" value="Glutathione S-transferase 1"/>
    <property type="match status" value="1"/>
</dbReference>